<dbReference type="Proteomes" id="UP000586067">
    <property type="component" value="Unassembled WGS sequence"/>
</dbReference>
<keyword evidence="1" id="KW-0812">Transmembrane</keyword>
<name>A0A847QZK4_9GAMM</name>
<evidence type="ECO:0000313" key="2">
    <source>
        <dbReference type="EMBL" id="NLQ16481.1"/>
    </source>
</evidence>
<dbReference type="EMBL" id="JABAEK010000002">
    <property type="protein sequence ID" value="NLQ16481.1"/>
    <property type="molecule type" value="Genomic_DNA"/>
</dbReference>
<keyword evidence="1" id="KW-0472">Membrane</keyword>
<feature type="transmembrane region" description="Helical" evidence="1">
    <location>
        <begin position="7"/>
        <end position="25"/>
    </location>
</feature>
<accession>A0A847QZK4</accession>
<protein>
    <submittedName>
        <fullName evidence="2">Uncharacterized protein</fullName>
    </submittedName>
</protein>
<gene>
    <name evidence="2" type="ORF">HGG82_02445</name>
</gene>
<feature type="transmembrane region" description="Helical" evidence="1">
    <location>
        <begin position="107"/>
        <end position="128"/>
    </location>
</feature>
<keyword evidence="1" id="KW-1133">Transmembrane helix</keyword>
<organism evidence="2 3">
    <name type="scientific">Marinomonas profundi</name>
    <dbReference type="NCBI Taxonomy" id="2726122"/>
    <lineage>
        <taxon>Bacteria</taxon>
        <taxon>Pseudomonadati</taxon>
        <taxon>Pseudomonadota</taxon>
        <taxon>Gammaproteobacteria</taxon>
        <taxon>Oceanospirillales</taxon>
        <taxon>Oceanospirillaceae</taxon>
        <taxon>Marinomonas</taxon>
    </lineage>
</organism>
<comment type="caution">
    <text evidence="2">The sequence shown here is derived from an EMBL/GenBank/DDBJ whole genome shotgun (WGS) entry which is preliminary data.</text>
</comment>
<sequence length="137" mass="15231">MYKINHKAVMLVFLFQIVLGVIWYAATPTLFLEGSVLEGVRKLSIVPVLLLALAVYVYLLFTAWLLVKVKGMSGFGYILLVLAMWLCVVLPNYIFAGLHLSLSGSDMLYLVSYGALNSVIAAIILPLWRSSRSIFKS</sequence>
<feature type="transmembrane region" description="Helical" evidence="1">
    <location>
        <begin position="74"/>
        <end position="95"/>
    </location>
</feature>
<keyword evidence="3" id="KW-1185">Reference proteome</keyword>
<dbReference type="AlphaFoldDB" id="A0A847QZK4"/>
<evidence type="ECO:0000313" key="3">
    <source>
        <dbReference type="Proteomes" id="UP000586067"/>
    </source>
</evidence>
<feature type="transmembrane region" description="Helical" evidence="1">
    <location>
        <begin position="45"/>
        <end position="67"/>
    </location>
</feature>
<proteinExistence type="predicted"/>
<dbReference type="RefSeq" id="WP_168822477.1">
    <property type="nucleotide sequence ID" value="NZ_CP073013.1"/>
</dbReference>
<reference evidence="2 3" key="1">
    <citation type="submission" date="2020-04" db="EMBL/GenBank/DDBJ databases">
        <title>Marinomonas sp. M1K-6 isolated from the deep seawater of the Mariana Trench.</title>
        <authorList>
            <person name="Li Y."/>
        </authorList>
    </citation>
    <scope>NUCLEOTIDE SEQUENCE [LARGE SCALE GENOMIC DNA]</scope>
    <source>
        <strain evidence="2 3">M1K-6</strain>
    </source>
</reference>
<evidence type="ECO:0000256" key="1">
    <source>
        <dbReference type="SAM" id="Phobius"/>
    </source>
</evidence>